<feature type="domain" description="Tyrosine specific protein phosphatases" evidence="5">
    <location>
        <begin position="138"/>
        <end position="198"/>
    </location>
</feature>
<proteinExistence type="predicted"/>
<feature type="region of interest" description="Disordered" evidence="3">
    <location>
        <begin position="1"/>
        <end position="36"/>
    </location>
</feature>
<dbReference type="Proteomes" id="UP000316304">
    <property type="component" value="Unassembled WGS sequence"/>
</dbReference>
<dbReference type="Pfam" id="PF00782">
    <property type="entry name" value="DSPc"/>
    <property type="match status" value="1"/>
</dbReference>
<keyword evidence="1" id="KW-0378">Hydrolase</keyword>
<dbReference type="InterPro" id="IPR029021">
    <property type="entry name" value="Prot-tyrosine_phosphatase-like"/>
</dbReference>
<comment type="caution">
    <text evidence="6">The sequence shown here is derived from an EMBL/GenBank/DDBJ whole genome shotgun (WGS) entry which is preliminary data.</text>
</comment>
<dbReference type="EMBL" id="SJPT01000004">
    <property type="protein sequence ID" value="TWU23084.1"/>
    <property type="molecule type" value="Genomic_DNA"/>
</dbReference>
<dbReference type="PANTHER" id="PTHR46274:SF6">
    <property type="entry name" value="TYR_PHOSPHATASE_2 DOMAIN-CONTAINING PROTEIN"/>
    <property type="match status" value="1"/>
</dbReference>
<dbReference type="PROSITE" id="PS50054">
    <property type="entry name" value="TYR_PHOSPHATASE_DUAL"/>
    <property type="match status" value="1"/>
</dbReference>
<dbReference type="InterPro" id="IPR000387">
    <property type="entry name" value="Tyr_Pase_dom"/>
</dbReference>
<dbReference type="SUPFAM" id="SSF52799">
    <property type="entry name" value="(Phosphotyrosine protein) phosphatases II"/>
    <property type="match status" value="1"/>
</dbReference>
<evidence type="ECO:0000256" key="2">
    <source>
        <dbReference type="ARBA" id="ARBA00022912"/>
    </source>
</evidence>
<dbReference type="SMART" id="SM00195">
    <property type="entry name" value="DSPc"/>
    <property type="match status" value="1"/>
</dbReference>
<dbReference type="PROSITE" id="PS00383">
    <property type="entry name" value="TYR_PHOSPHATASE_1"/>
    <property type="match status" value="1"/>
</dbReference>
<evidence type="ECO:0000313" key="7">
    <source>
        <dbReference type="Proteomes" id="UP000316304"/>
    </source>
</evidence>
<evidence type="ECO:0000313" key="6">
    <source>
        <dbReference type="EMBL" id="TWU23084.1"/>
    </source>
</evidence>
<evidence type="ECO:0008006" key="8">
    <source>
        <dbReference type="Google" id="ProtNLM"/>
    </source>
</evidence>
<evidence type="ECO:0000256" key="1">
    <source>
        <dbReference type="ARBA" id="ARBA00022801"/>
    </source>
</evidence>
<evidence type="ECO:0000259" key="4">
    <source>
        <dbReference type="PROSITE" id="PS50054"/>
    </source>
</evidence>
<keyword evidence="7" id="KW-1185">Reference proteome</keyword>
<evidence type="ECO:0000256" key="3">
    <source>
        <dbReference type="SAM" id="MobiDB-lite"/>
    </source>
</evidence>
<dbReference type="FunFam" id="3.90.190.10:FF:000157">
    <property type="entry name" value="Protein-tyrosine phosphatase"/>
    <property type="match status" value="1"/>
</dbReference>
<accession>A0A5C6CHP4</accession>
<sequence>MENELPSPQEGPDPTQENRPDRSHGRDDTADSSEITASRIAATARQRLYAKSVFYPTLAWNFTLGRILRVRRWWDYIDPNVIVGAYPFARDVPGLSAEGVRAVVNTCEEYPGPLKAYEAFGIEQLWMPTTDFTHPTLEDVSNAVEFVQKHVEQEGKIYIHCKAGRARSATVAICWLIKYRGQSIAEAQTTLLRARPHINPRLGDRPVVQAFAKRWASA</sequence>
<dbReference type="OrthoDB" id="9806482at2"/>
<dbReference type="AlphaFoldDB" id="A0A5C6CHP4"/>
<dbReference type="InterPro" id="IPR000340">
    <property type="entry name" value="Dual-sp_phosphatase_cat-dom"/>
</dbReference>
<feature type="domain" description="Tyrosine-protein phosphatase" evidence="4">
    <location>
        <begin position="73"/>
        <end position="218"/>
    </location>
</feature>
<gene>
    <name evidence="6" type="ORF">Pla52o_26180</name>
</gene>
<feature type="compositionally biased region" description="Basic and acidic residues" evidence="3">
    <location>
        <begin position="16"/>
        <end position="29"/>
    </location>
</feature>
<protein>
    <recommendedName>
        <fullName evidence="8">Dual specificity phosphatase, catalytic domain</fullName>
    </recommendedName>
</protein>
<keyword evidence="2" id="KW-0904">Protein phosphatase</keyword>
<dbReference type="PANTHER" id="PTHR46274">
    <property type="entry name" value="PHOSPHATIDYLINOSITOL PHOSPHATASE"/>
    <property type="match status" value="1"/>
</dbReference>
<reference evidence="6 7" key="1">
    <citation type="submission" date="2019-02" db="EMBL/GenBank/DDBJ databases">
        <title>Deep-cultivation of Planctomycetes and their phenomic and genomic characterization uncovers novel biology.</title>
        <authorList>
            <person name="Wiegand S."/>
            <person name="Jogler M."/>
            <person name="Boedeker C."/>
            <person name="Pinto D."/>
            <person name="Vollmers J."/>
            <person name="Rivas-Marin E."/>
            <person name="Kohn T."/>
            <person name="Peeters S.H."/>
            <person name="Heuer A."/>
            <person name="Rast P."/>
            <person name="Oberbeckmann S."/>
            <person name="Bunk B."/>
            <person name="Jeske O."/>
            <person name="Meyerdierks A."/>
            <person name="Storesund J.E."/>
            <person name="Kallscheuer N."/>
            <person name="Luecker S."/>
            <person name="Lage O.M."/>
            <person name="Pohl T."/>
            <person name="Merkel B.J."/>
            <person name="Hornburger P."/>
            <person name="Mueller R.-W."/>
            <person name="Bruemmer F."/>
            <person name="Labrenz M."/>
            <person name="Spormann A.M."/>
            <person name="Op Den Camp H."/>
            <person name="Overmann J."/>
            <person name="Amann R."/>
            <person name="Jetten M.S.M."/>
            <person name="Mascher T."/>
            <person name="Medema M.H."/>
            <person name="Devos D.P."/>
            <person name="Kaster A.-K."/>
            <person name="Ovreas L."/>
            <person name="Rohde M."/>
            <person name="Galperin M.Y."/>
            <person name="Jogler C."/>
        </authorList>
    </citation>
    <scope>NUCLEOTIDE SEQUENCE [LARGE SCALE GENOMIC DNA]</scope>
    <source>
        <strain evidence="6 7">Pla52o</strain>
    </source>
</reference>
<organism evidence="6 7">
    <name type="scientific">Novipirellula galeiformis</name>
    <dbReference type="NCBI Taxonomy" id="2528004"/>
    <lineage>
        <taxon>Bacteria</taxon>
        <taxon>Pseudomonadati</taxon>
        <taxon>Planctomycetota</taxon>
        <taxon>Planctomycetia</taxon>
        <taxon>Pirellulales</taxon>
        <taxon>Pirellulaceae</taxon>
        <taxon>Novipirellula</taxon>
    </lineage>
</organism>
<name>A0A5C6CHP4_9BACT</name>
<dbReference type="PROSITE" id="PS50056">
    <property type="entry name" value="TYR_PHOSPHATASE_2"/>
    <property type="match status" value="1"/>
</dbReference>
<dbReference type="InterPro" id="IPR020422">
    <property type="entry name" value="TYR_PHOSPHATASE_DUAL_dom"/>
</dbReference>
<dbReference type="InterPro" id="IPR016130">
    <property type="entry name" value="Tyr_Pase_AS"/>
</dbReference>
<dbReference type="GO" id="GO:0004721">
    <property type="term" value="F:phosphoprotein phosphatase activity"/>
    <property type="evidence" value="ECO:0007669"/>
    <property type="project" value="UniProtKB-KW"/>
</dbReference>
<dbReference type="Gene3D" id="3.90.190.10">
    <property type="entry name" value="Protein tyrosine phosphatase superfamily"/>
    <property type="match status" value="1"/>
</dbReference>
<evidence type="ECO:0000259" key="5">
    <source>
        <dbReference type="PROSITE" id="PS50056"/>
    </source>
</evidence>